<sequence length="160" mass="17747">MKFKPSSSAGTENNVNDTRSPARRSQPQNFGEGEVVPKIPAEIFETLPAPAVSESKTSTRPAPFKIVMGLYLTVNLSSKVIEVLIEVVQKNAKQVFLSGKHRTVKPYNIHGSVFLLAMDMSTAMYANFSPEHLHSLLMVVIVIGKMLLHVWLNMKLLKTI</sequence>
<keyword evidence="2" id="KW-0472">Membrane</keyword>
<dbReference type="EMBL" id="JARBHB010000002">
    <property type="protein sequence ID" value="KAJ8893871.1"/>
    <property type="molecule type" value="Genomic_DNA"/>
</dbReference>
<evidence type="ECO:0000313" key="4">
    <source>
        <dbReference type="Proteomes" id="UP001159363"/>
    </source>
</evidence>
<accession>A0ABQ9IC31</accession>
<reference evidence="3 4" key="1">
    <citation type="submission" date="2023-02" db="EMBL/GenBank/DDBJ databases">
        <title>LHISI_Scaffold_Assembly.</title>
        <authorList>
            <person name="Stuart O.P."/>
            <person name="Cleave R."/>
            <person name="Magrath M.J.L."/>
            <person name="Mikheyev A.S."/>
        </authorList>
    </citation>
    <scope>NUCLEOTIDE SEQUENCE [LARGE SCALE GENOMIC DNA]</scope>
    <source>
        <strain evidence="3">Daus_M_001</strain>
        <tissue evidence="3">Leg muscle</tissue>
    </source>
</reference>
<feature type="compositionally biased region" description="Polar residues" evidence="1">
    <location>
        <begin position="1"/>
        <end position="29"/>
    </location>
</feature>
<keyword evidence="4" id="KW-1185">Reference proteome</keyword>
<feature type="region of interest" description="Disordered" evidence="1">
    <location>
        <begin position="1"/>
        <end position="32"/>
    </location>
</feature>
<name>A0ABQ9IC31_9NEOP</name>
<organism evidence="3 4">
    <name type="scientific">Dryococelus australis</name>
    <dbReference type="NCBI Taxonomy" id="614101"/>
    <lineage>
        <taxon>Eukaryota</taxon>
        <taxon>Metazoa</taxon>
        <taxon>Ecdysozoa</taxon>
        <taxon>Arthropoda</taxon>
        <taxon>Hexapoda</taxon>
        <taxon>Insecta</taxon>
        <taxon>Pterygota</taxon>
        <taxon>Neoptera</taxon>
        <taxon>Polyneoptera</taxon>
        <taxon>Phasmatodea</taxon>
        <taxon>Verophasmatodea</taxon>
        <taxon>Anareolatae</taxon>
        <taxon>Phasmatidae</taxon>
        <taxon>Eurycanthinae</taxon>
        <taxon>Dryococelus</taxon>
    </lineage>
</organism>
<protein>
    <submittedName>
        <fullName evidence="3">Uncharacterized protein</fullName>
    </submittedName>
</protein>
<comment type="caution">
    <text evidence="3">The sequence shown here is derived from an EMBL/GenBank/DDBJ whole genome shotgun (WGS) entry which is preliminary data.</text>
</comment>
<evidence type="ECO:0000313" key="3">
    <source>
        <dbReference type="EMBL" id="KAJ8893871.1"/>
    </source>
</evidence>
<keyword evidence="2" id="KW-0812">Transmembrane</keyword>
<feature type="transmembrane region" description="Helical" evidence="2">
    <location>
        <begin position="132"/>
        <end position="152"/>
    </location>
</feature>
<keyword evidence="2" id="KW-1133">Transmembrane helix</keyword>
<dbReference type="Proteomes" id="UP001159363">
    <property type="component" value="Chromosome 2"/>
</dbReference>
<evidence type="ECO:0000256" key="1">
    <source>
        <dbReference type="SAM" id="MobiDB-lite"/>
    </source>
</evidence>
<gene>
    <name evidence="3" type="ORF">PR048_006472</name>
</gene>
<proteinExistence type="predicted"/>
<evidence type="ECO:0000256" key="2">
    <source>
        <dbReference type="SAM" id="Phobius"/>
    </source>
</evidence>